<dbReference type="EMBL" id="LR796560">
    <property type="protein sequence ID" value="CAB4151769.1"/>
    <property type="molecule type" value="Genomic_DNA"/>
</dbReference>
<evidence type="ECO:0000313" key="1">
    <source>
        <dbReference type="EMBL" id="CAB4151769.1"/>
    </source>
</evidence>
<protein>
    <submittedName>
        <fullName evidence="1">Uncharacterized protein</fullName>
    </submittedName>
</protein>
<reference evidence="1" key="1">
    <citation type="submission" date="2020-04" db="EMBL/GenBank/DDBJ databases">
        <authorList>
            <person name="Chiriac C."/>
            <person name="Salcher M."/>
            <person name="Ghai R."/>
            <person name="Kavagutti S V."/>
        </authorList>
    </citation>
    <scope>NUCLEOTIDE SEQUENCE</scope>
</reference>
<sequence>MNYLQKATEQLFIYKTPKKIVEYIKREKILSLIQNPKFKTDENDKN</sequence>
<gene>
    <name evidence="1" type="ORF">UFOVP600_32</name>
</gene>
<accession>A0A6J5N7R3</accession>
<organism evidence="1">
    <name type="scientific">uncultured Caudovirales phage</name>
    <dbReference type="NCBI Taxonomy" id="2100421"/>
    <lineage>
        <taxon>Viruses</taxon>
        <taxon>Duplodnaviria</taxon>
        <taxon>Heunggongvirae</taxon>
        <taxon>Uroviricota</taxon>
        <taxon>Caudoviricetes</taxon>
        <taxon>Peduoviridae</taxon>
        <taxon>Maltschvirus</taxon>
        <taxon>Maltschvirus maltsch</taxon>
    </lineage>
</organism>
<proteinExistence type="predicted"/>
<name>A0A6J5N7R3_9CAUD</name>